<evidence type="ECO:0000256" key="1">
    <source>
        <dbReference type="ARBA" id="ARBA00004141"/>
    </source>
</evidence>
<organism evidence="8 9">
    <name type="scientific">Kutzneria buriramensis</name>
    <dbReference type="NCBI Taxonomy" id="1045776"/>
    <lineage>
        <taxon>Bacteria</taxon>
        <taxon>Bacillati</taxon>
        <taxon>Actinomycetota</taxon>
        <taxon>Actinomycetes</taxon>
        <taxon>Pseudonocardiales</taxon>
        <taxon>Pseudonocardiaceae</taxon>
        <taxon>Kutzneria</taxon>
    </lineage>
</organism>
<keyword evidence="9" id="KW-1185">Reference proteome</keyword>
<comment type="subcellular location">
    <subcellularLocation>
        <location evidence="1">Membrane</location>
        <topology evidence="1">Multi-pass membrane protein</topology>
    </subcellularLocation>
</comment>
<evidence type="ECO:0000256" key="4">
    <source>
        <dbReference type="ARBA" id="ARBA00022989"/>
    </source>
</evidence>
<feature type="domain" description="GtrA/DPMS transmembrane" evidence="7">
    <location>
        <begin position="29"/>
        <end position="142"/>
    </location>
</feature>
<dbReference type="GO" id="GO:0000271">
    <property type="term" value="P:polysaccharide biosynthetic process"/>
    <property type="evidence" value="ECO:0007669"/>
    <property type="project" value="InterPro"/>
</dbReference>
<dbReference type="Pfam" id="PF04138">
    <property type="entry name" value="GtrA_DPMS_TM"/>
    <property type="match status" value="1"/>
</dbReference>
<dbReference type="AlphaFoldDB" id="A0A3E0I0K0"/>
<sequence>MMDLVAERGQPDETPPNFVVRLAKHSFVRFLVVGGLSAGVDTGVVFVLHGLLGVDPQPAKMVSTVVAFFFNFTLNRMWSFGSSLPAGKQLVYYGILAVANWGFGVIVFPWLVSLGVQYVIANLLTIGVASILNYIGYRYWVFRK</sequence>
<evidence type="ECO:0000313" key="9">
    <source>
        <dbReference type="Proteomes" id="UP000256269"/>
    </source>
</evidence>
<dbReference type="InterPro" id="IPR051401">
    <property type="entry name" value="GtrA_CellWall_Glycosyl"/>
</dbReference>
<keyword evidence="5 6" id="KW-0472">Membrane</keyword>
<evidence type="ECO:0000256" key="6">
    <source>
        <dbReference type="SAM" id="Phobius"/>
    </source>
</evidence>
<gene>
    <name evidence="8" type="ORF">BCF44_103602</name>
</gene>
<keyword evidence="4 6" id="KW-1133">Transmembrane helix</keyword>
<dbReference type="EMBL" id="QUNO01000003">
    <property type="protein sequence ID" value="REH52151.1"/>
    <property type="molecule type" value="Genomic_DNA"/>
</dbReference>
<evidence type="ECO:0000259" key="7">
    <source>
        <dbReference type="Pfam" id="PF04138"/>
    </source>
</evidence>
<keyword evidence="3 6" id="KW-0812">Transmembrane</keyword>
<dbReference type="InterPro" id="IPR007267">
    <property type="entry name" value="GtrA_DPMS_TM"/>
</dbReference>
<feature type="transmembrane region" description="Helical" evidence="6">
    <location>
        <begin position="30"/>
        <end position="52"/>
    </location>
</feature>
<evidence type="ECO:0000313" key="8">
    <source>
        <dbReference type="EMBL" id="REH52151.1"/>
    </source>
</evidence>
<protein>
    <submittedName>
        <fullName evidence="8">Putative flippase GtrA</fullName>
    </submittedName>
</protein>
<comment type="caution">
    <text evidence="8">The sequence shown here is derived from an EMBL/GenBank/DDBJ whole genome shotgun (WGS) entry which is preliminary data.</text>
</comment>
<dbReference type="PANTHER" id="PTHR38459">
    <property type="entry name" value="PROPHAGE BACTOPRENOL-LINKED GLUCOSE TRANSLOCASE HOMOLOG"/>
    <property type="match status" value="1"/>
</dbReference>
<proteinExistence type="inferred from homology"/>
<comment type="similarity">
    <text evidence="2">Belongs to the GtrA family.</text>
</comment>
<name>A0A3E0I0K0_9PSEU</name>
<dbReference type="Proteomes" id="UP000256269">
    <property type="component" value="Unassembled WGS sequence"/>
</dbReference>
<feature type="transmembrane region" description="Helical" evidence="6">
    <location>
        <begin position="90"/>
        <end position="112"/>
    </location>
</feature>
<dbReference type="GO" id="GO:0005886">
    <property type="term" value="C:plasma membrane"/>
    <property type="evidence" value="ECO:0007669"/>
    <property type="project" value="TreeGrafter"/>
</dbReference>
<feature type="transmembrane region" description="Helical" evidence="6">
    <location>
        <begin position="118"/>
        <end position="137"/>
    </location>
</feature>
<evidence type="ECO:0000256" key="3">
    <source>
        <dbReference type="ARBA" id="ARBA00022692"/>
    </source>
</evidence>
<dbReference type="OrthoDB" id="2082501at2"/>
<evidence type="ECO:0000256" key="2">
    <source>
        <dbReference type="ARBA" id="ARBA00009399"/>
    </source>
</evidence>
<dbReference type="PANTHER" id="PTHR38459:SF1">
    <property type="entry name" value="PROPHAGE BACTOPRENOL-LINKED GLUCOSE TRANSLOCASE HOMOLOG"/>
    <property type="match status" value="1"/>
</dbReference>
<evidence type="ECO:0000256" key="5">
    <source>
        <dbReference type="ARBA" id="ARBA00023136"/>
    </source>
</evidence>
<reference evidence="8 9" key="1">
    <citation type="submission" date="2018-08" db="EMBL/GenBank/DDBJ databases">
        <title>Genomic Encyclopedia of Archaeal and Bacterial Type Strains, Phase II (KMG-II): from individual species to whole genera.</title>
        <authorList>
            <person name="Goeker M."/>
        </authorList>
    </citation>
    <scope>NUCLEOTIDE SEQUENCE [LARGE SCALE GENOMIC DNA]</scope>
    <source>
        <strain evidence="8 9">DSM 45791</strain>
    </source>
</reference>
<accession>A0A3E0I0K0</accession>